<dbReference type="HOGENOM" id="CLU_601151_0_0_0"/>
<dbReference type="eggNOG" id="COG4942">
    <property type="taxonomic scope" value="Bacteria"/>
</dbReference>
<evidence type="ECO:0000256" key="3">
    <source>
        <dbReference type="SAM" id="MobiDB-lite"/>
    </source>
</evidence>
<dbReference type="EMBL" id="CP001739">
    <property type="protein sequence ID" value="ACZ09553.1"/>
    <property type="molecule type" value="Genomic_DNA"/>
</dbReference>
<evidence type="ECO:0000313" key="6">
    <source>
        <dbReference type="Proteomes" id="UP000000845"/>
    </source>
</evidence>
<dbReference type="InterPro" id="IPR016047">
    <property type="entry name" value="M23ase_b-sheet_dom"/>
</dbReference>
<feature type="coiled-coil region" evidence="2">
    <location>
        <begin position="58"/>
        <end position="92"/>
    </location>
</feature>
<dbReference type="Pfam" id="PF01551">
    <property type="entry name" value="Peptidase_M23"/>
    <property type="match status" value="1"/>
</dbReference>
<dbReference type="RefSeq" id="WP_012862147.1">
    <property type="nucleotide sequence ID" value="NC_013517.1"/>
</dbReference>
<dbReference type="PANTHER" id="PTHR21666">
    <property type="entry name" value="PEPTIDASE-RELATED"/>
    <property type="match status" value="1"/>
</dbReference>
<dbReference type="PANTHER" id="PTHR21666:SF289">
    <property type="entry name" value="L-ALA--D-GLU ENDOPEPTIDASE"/>
    <property type="match status" value="1"/>
</dbReference>
<feature type="domain" description="M23ase beta-sheet core" evidence="4">
    <location>
        <begin position="360"/>
        <end position="451"/>
    </location>
</feature>
<proteinExistence type="predicted"/>
<dbReference type="Gene3D" id="2.70.70.10">
    <property type="entry name" value="Glucose Permease (Domain IIA)"/>
    <property type="match status" value="1"/>
</dbReference>
<evidence type="ECO:0000259" key="4">
    <source>
        <dbReference type="Pfam" id="PF01551"/>
    </source>
</evidence>
<dbReference type="STRING" id="526218.Sterm_2708"/>
<name>D1AMH9_SEBTE</name>
<dbReference type="InterPro" id="IPR050570">
    <property type="entry name" value="Cell_wall_metabolism_enzyme"/>
</dbReference>
<dbReference type="Proteomes" id="UP000000845">
    <property type="component" value="Chromosome"/>
</dbReference>
<dbReference type="GO" id="GO:0004222">
    <property type="term" value="F:metalloendopeptidase activity"/>
    <property type="evidence" value="ECO:0007669"/>
    <property type="project" value="TreeGrafter"/>
</dbReference>
<sequence>MRKKTKVAFIFILVFSIIYTDQKDKNNARIKQINTQINQNNQKINKNSGEINKAKKDENVTTSQLRNIEAQIKKLQAEYDDAQKRYTDVLREIGKNDDEIRKDINEINKNSEIINVNKEDLAKKIIIWDRVRRRKETLDLFSDSSVVVQDKRNHDLKIFLNKQKQYIQVVEKTKEGVESEKKQVESLKSQNQAQASRIMSARNDLESKNKQLNAAKQEQNRIIAALRTKQNKLSSENKTIQQSNSKLISERRKLEAEIQAIIAREIRAQQLAAQRAEEERIRLAEAERIRREAEKGGASGERNNSNLSGEKPTTTTASNTGKTTPAATYSPPKGTGSLMMPMSGRIVTNYGQEKIQGLTSKGIEIRGSVGQAVKAADSGNVIYSGSLNNLGNVVIIDHGNLITVYGNLSGVSVSKGQKVSKGQSIGTLGRDINREANLYFETRKGVNTVNPMNYL</sequence>
<gene>
    <name evidence="5" type="ordered locus">Sterm_2708</name>
</gene>
<keyword evidence="1" id="KW-0732">Signal</keyword>
<dbReference type="SUPFAM" id="SSF51261">
    <property type="entry name" value="Duplicated hybrid motif"/>
    <property type="match status" value="1"/>
</dbReference>
<reference evidence="6" key="1">
    <citation type="submission" date="2009-09" db="EMBL/GenBank/DDBJ databases">
        <title>The complete chromosome of Sebaldella termitidis ATCC 33386.</title>
        <authorList>
            <consortium name="US DOE Joint Genome Institute (JGI-PGF)"/>
            <person name="Lucas S."/>
            <person name="Copeland A."/>
            <person name="Lapidus A."/>
            <person name="Glavina del Rio T."/>
            <person name="Dalin E."/>
            <person name="Tice H."/>
            <person name="Bruce D."/>
            <person name="Goodwin L."/>
            <person name="Pitluck S."/>
            <person name="Kyrpides N."/>
            <person name="Mavromatis K."/>
            <person name="Ivanova N."/>
            <person name="Mikhailova N."/>
            <person name="Sims D."/>
            <person name="Meincke L."/>
            <person name="Brettin T."/>
            <person name="Detter J.C."/>
            <person name="Han C."/>
            <person name="Larimer F."/>
            <person name="Land M."/>
            <person name="Hauser L."/>
            <person name="Markowitz V."/>
            <person name="Cheng J.F."/>
            <person name="Hugenholtz P."/>
            <person name="Woyke T."/>
            <person name="Wu D."/>
            <person name="Eisen J.A."/>
        </authorList>
    </citation>
    <scope>NUCLEOTIDE SEQUENCE [LARGE SCALE GENOMIC DNA]</scope>
    <source>
        <strain evidence="6">ATCC 33386 / NCTC 11300</strain>
    </source>
</reference>
<accession>D1AMH9</accession>
<reference evidence="5 6" key="2">
    <citation type="journal article" date="2010" name="Stand. Genomic Sci.">
        <title>Complete genome sequence of Sebaldella termitidis type strain (NCTC 11300).</title>
        <authorList>
            <person name="Harmon-Smith M."/>
            <person name="Celia L."/>
            <person name="Chertkov O."/>
            <person name="Lapidus A."/>
            <person name="Copeland A."/>
            <person name="Glavina Del Rio T."/>
            <person name="Nolan M."/>
            <person name="Lucas S."/>
            <person name="Tice H."/>
            <person name="Cheng J.F."/>
            <person name="Han C."/>
            <person name="Detter J.C."/>
            <person name="Bruce D."/>
            <person name="Goodwin L."/>
            <person name="Pitluck S."/>
            <person name="Pati A."/>
            <person name="Liolios K."/>
            <person name="Ivanova N."/>
            <person name="Mavromatis K."/>
            <person name="Mikhailova N."/>
            <person name="Chen A."/>
            <person name="Palaniappan K."/>
            <person name="Land M."/>
            <person name="Hauser L."/>
            <person name="Chang Y.J."/>
            <person name="Jeffries C.D."/>
            <person name="Brettin T."/>
            <person name="Goker M."/>
            <person name="Beck B."/>
            <person name="Bristow J."/>
            <person name="Eisen J.A."/>
            <person name="Markowitz V."/>
            <person name="Hugenholtz P."/>
            <person name="Kyrpides N.C."/>
            <person name="Klenk H.P."/>
            <person name="Chen F."/>
        </authorList>
    </citation>
    <scope>NUCLEOTIDE SEQUENCE [LARGE SCALE GENOMIC DNA]</scope>
    <source>
        <strain evidence="6">ATCC 33386 / NCTC 11300</strain>
    </source>
</reference>
<dbReference type="AlphaFoldDB" id="D1AMH9"/>
<evidence type="ECO:0000256" key="1">
    <source>
        <dbReference type="ARBA" id="ARBA00022729"/>
    </source>
</evidence>
<evidence type="ECO:0000256" key="2">
    <source>
        <dbReference type="SAM" id="Coils"/>
    </source>
</evidence>
<feature type="region of interest" description="Disordered" evidence="3">
    <location>
        <begin position="292"/>
        <end position="338"/>
    </location>
</feature>
<organism evidence="5 6">
    <name type="scientific">Sebaldella termitidis (strain ATCC 33386 / NCTC 11300)</name>
    <dbReference type="NCBI Taxonomy" id="526218"/>
    <lineage>
        <taxon>Bacteria</taxon>
        <taxon>Fusobacteriati</taxon>
        <taxon>Fusobacteriota</taxon>
        <taxon>Fusobacteriia</taxon>
        <taxon>Fusobacteriales</taxon>
        <taxon>Leptotrichiaceae</taxon>
        <taxon>Sebaldella</taxon>
    </lineage>
</organism>
<evidence type="ECO:0000313" key="5">
    <source>
        <dbReference type="EMBL" id="ACZ09553.1"/>
    </source>
</evidence>
<feature type="compositionally biased region" description="Polar residues" evidence="3">
    <location>
        <begin position="301"/>
        <end position="312"/>
    </location>
</feature>
<dbReference type="KEGG" id="str:Sterm_2708"/>
<keyword evidence="6" id="KW-1185">Reference proteome</keyword>
<keyword evidence="2" id="KW-0175">Coiled coil</keyword>
<feature type="compositionally biased region" description="Low complexity" evidence="3">
    <location>
        <begin position="313"/>
        <end position="324"/>
    </location>
</feature>
<dbReference type="CDD" id="cd12797">
    <property type="entry name" value="M23_peptidase"/>
    <property type="match status" value="1"/>
</dbReference>
<protein>
    <submittedName>
        <fullName evidence="5">Peptidase M23</fullName>
    </submittedName>
</protein>
<dbReference type="InterPro" id="IPR011055">
    <property type="entry name" value="Dup_hybrid_motif"/>
</dbReference>